<keyword evidence="2" id="KW-1185">Reference proteome</keyword>
<evidence type="ECO:0000313" key="2">
    <source>
        <dbReference type="Proteomes" id="UP000265520"/>
    </source>
</evidence>
<reference evidence="1 2" key="1">
    <citation type="journal article" date="2018" name="Front. Plant Sci.">
        <title>Red Clover (Trifolium pratense) and Zigzag Clover (T. medium) - A Picture of Genomic Similarities and Differences.</title>
        <authorList>
            <person name="Dluhosova J."/>
            <person name="Istvanek J."/>
            <person name="Nedelnik J."/>
            <person name="Repkova J."/>
        </authorList>
    </citation>
    <scope>NUCLEOTIDE SEQUENCE [LARGE SCALE GENOMIC DNA]</scope>
    <source>
        <strain evidence="2">cv. 10/8</strain>
        <tissue evidence="1">Leaf</tissue>
    </source>
</reference>
<evidence type="ECO:0000313" key="1">
    <source>
        <dbReference type="EMBL" id="MCI51232.1"/>
    </source>
</evidence>
<dbReference type="AlphaFoldDB" id="A0A392SS22"/>
<dbReference type="EMBL" id="LXQA010428814">
    <property type="protein sequence ID" value="MCI51232.1"/>
    <property type="molecule type" value="Genomic_DNA"/>
</dbReference>
<proteinExistence type="predicted"/>
<feature type="non-terminal residue" evidence="1">
    <location>
        <position position="1"/>
    </location>
</feature>
<comment type="caution">
    <text evidence="1">The sequence shown here is derived from an EMBL/GenBank/DDBJ whole genome shotgun (WGS) entry which is preliminary data.</text>
</comment>
<sequence length="45" mass="4985">GEEKVAAGESSGVEENNKGGMLLEIIRLSPVPFLLFEKIFENQYT</sequence>
<protein>
    <submittedName>
        <fullName evidence="1">Uncharacterized protein</fullName>
    </submittedName>
</protein>
<dbReference type="Proteomes" id="UP000265520">
    <property type="component" value="Unassembled WGS sequence"/>
</dbReference>
<accession>A0A392SS22</accession>
<name>A0A392SS22_9FABA</name>
<organism evidence="1 2">
    <name type="scientific">Trifolium medium</name>
    <dbReference type="NCBI Taxonomy" id="97028"/>
    <lineage>
        <taxon>Eukaryota</taxon>
        <taxon>Viridiplantae</taxon>
        <taxon>Streptophyta</taxon>
        <taxon>Embryophyta</taxon>
        <taxon>Tracheophyta</taxon>
        <taxon>Spermatophyta</taxon>
        <taxon>Magnoliopsida</taxon>
        <taxon>eudicotyledons</taxon>
        <taxon>Gunneridae</taxon>
        <taxon>Pentapetalae</taxon>
        <taxon>rosids</taxon>
        <taxon>fabids</taxon>
        <taxon>Fabales</taxon>
        <taxon>Fabaceae</taxon>
        <taxon>Papilionoideae</taxon>
        <taxon>50 kb inversion clade</taxon>
        <taxon>NPAAA clade</taxon>
        <taxon>Hologalegina</taxon>
        <taxon>IRL clade</taxon>
        <taxon>Trifolieae</taxon>
        <taxon>Trifolium</taxon>
    </lineage>
</organism>